<feature type="domain" description="VTC" evidence="1">
    <location>
        <begin position="8"/>
        <end position="223"/>
    </location>
</feature>
<evidence type="ECO:0000259" key="1">
    <source>
        <dbReference type="Pfam" id="PF09359"/>
    </source>
</evidence>
<dbReference type="RefSeq" id="WP_130432126.1">
    <property type="nucleotide sequence ID" value="NZ_SGXF01000001.1"/>
</dbReference>
<dbReference type="OrthoDB" id="9784042at2"/>
<dbReference type="InterPro" id="IPR018966">
    <property type="entry name" value="VTC_domain"/>
</dbReference>
<evidence type="ECO:0000313" key="3">
    <source>
        <dbReference type="Proteomes" id="UP000292927"/>
    </source>
</evidence>
<accession>A0A4Q7PMC4</accession>
<name>A0A4Q7PMC4_9FIRM</name>
<proteinExistence type="predicted"/>
<sequence length="232" mass="27651">MSIRQEGFRHENKFIISRAQKISIESAIQGVLQKDRHLLGDSYNIRSLYFDDYEHTCFYENVNGTDPREKFRIRIYNGKSEFIRLELKRKQNLMTQKLQCRMTKEQVDTVICGKPLQNFSTLPPLLKKFELQRQCRLLHPDVITEYDRIPYTYSLGNVRITFDMNISGSMEFSNFFSSKMAKRPILMPDMLILEVKYDEFLPDYIEELIYTDTGQRTTFSKFYLCKYFLSRG</sequence>
<dbReference type="Pfam" id="PF09359">
    <property type="entry name" value="VTC"/>
    <property type="match status" value="1"/>
</dbReference>
<evidence type="ECO:0000313" key="2">
    <source>
        <dbReference type="EMBL" id="RZT02069.1"/>
    </source>
</evidence>
<dbReference type="InterPro" id="IPR042267">
    <property type="entry name" value="VTC_sf"/>
</dbReference>
<dbReference type="CDD" id="cd07750">
    <property type="entry name" value="PolyPPase_VTC_like"/>
    <property type="match status" value="1"/>
</dbReference>
<comment type="caution">
    <text evidence="2">The sequence shown here is derived from an EMBL/GenBank/DDBJ whole genome shotgun (WGS) entry which is preliminary data.</text>
</comment>
<organism evidence="2 3">
    <name type="scientific">Cuneatibacter caecimuris</name>
    <dbReference type="NCBI Taxonomy" id="1796618"/>
    <lineage>
        <taxon>Bacteria</taxon>
        <taxon>Bacillati</taxon>
        <taxon>Bacillota</taxon>
        <taxon>Clostridia</taxon>
        <taxon>Lachnospirales</taxon>
        <taxon>Lachnospiraceae</taxon>
        <taxon>Cuneatibacter</taxon>
    </lineage>
</organism>
<dbReference type="Gene3D" id="3.20.100.30">
    <property type="entry name" value="VTC, catalytic tunnel domain"/>
    <property type="match status" value="1"/>
</dbReference>
<dbReference type="Proteomes" id="UP000292927">
    <property type="component" value="Unassembled WGS sequence"/>
</dbReference>
<dbReference type="GO" id="GO:0006799">
    <property type="term" value="P:polyphosphate biosynthetic process"/>
    <property type="evidence" value="ECO:0007669"/>
    <property type="project" value="UniProtKB-ARBA"/>
</dbReference>
<gene>
    <name evidence="2" type="ORF">EV209_0174</name>
</gene>
<dbReference type="AlphaFoldDB" id="A0A4Q7PMC4"/>
<reference evidence="2 3" key="1">
    <citation type="submission" date="2019-02" db="EMBL/GenBank/DDBJ databases">
        <title>Genomic Encyclopedia of Type Strains, Phase IV (KMG-IV): sequencing the most valuable type-strain genomes for metagenomic binning, comparative biology and taxonomic classification.</title>
        <authorList>
            <person name="Goeker M."/>
        </authorList>
    </citation>
    <scope>NUCLEOTIDE SEQUENCE [LARGE SCALE GENOMIC DNA]</scope>
    <source>
        <strain evidence="2 3">DSM 29486</strain>
    </source>
</reference>
<dbReference type="EMBL" id="SGXF01000001">
    <property type="protein sequence ID" value="RZT02069.1"/>
    <property type="molecule type" value="Genomic_DNA"/>
</dbReference>
<keyword evidence="3" id="KW-1185">Reference proteome</keyword>
<protein>
    <submittedName>
        <fullName evidence="2">VTC domain-containing protein</fullName>
    </submittedName>
</protein>